<name>A0A5B7JEY7_PORTR</name>
<dbReference type="SUPFAM" id="SSF47370">
    <property type="entry name" value="Bromodomain"/>
    <property type="match status" value="1"/>
</dbReference>
<evidence type="ECO:0000313" key="4">
    <source>
        <dbReference type="EMBL" id="MPC94772.1"/>
    </source>
</evidence>
<evidence type="ECO:0000256" key="1">
    <source>
        <dbReference type="ARBA" id="ARBA00023117"/>
    </source>
</evidence>
<keyword evidence="5" id="KW-1185">Reference proteome</keyword>
<reference evidence="4 5" key="1">
    <citation type="submission" date="2019-05" db="EMBL/GenBank/DDBJ databases">
        <title>Another draft genome of Portunus trituberculatus and its Hox gene families provides insights of decapod evolution.</title>
        <authorList>
            <person name="Jeong J.-H."/>
            <person name="Song I."/>
            <person name="Kim S."/>
            <person name="Choi T."/>
            <person name="Kim D."/>
            <person name="Ryu S."/>
            <person name="Kim W."/>
        </authorList>
    </citation>
    <scope>NUCLEOTIDE SEQUENCE [LARGE SCALE GENOMIC DNA]</scope>
    <source>
        <tissue evidence="4">Muscle</tissue>
    </source>
</reference>
<organism evidence="4 5">
    <name type="scientific">Portunus trituberculatus</name>
    <name type="common">Swimming crab</name>
    <name type="synonym">Neptunus trituberculatus</name>
    <dbReference type="NCBI Taxonomy" id="210409"/>
    <lineage>
        <taxon>Eukaryota</taxon>
        <taxon>Metazoa</taxon>
        <taxon>Ecdysozoa</taxon>
        <taxon>Arthropoda</taxon>
        <taxon>Crustacea</taxon>
        <taxon>Multicrustacea</taxon>
        <taxon>Malacostraca</taxon>
        <taxon>Eumalacostraca</taxon>
        <taxon>Eucarida</taxon>
        <taxon>Decapoda</taxon>
        <taxon>Pleocyemata</taxon>
        <taxon>Brachyura</taxon>
        <taxon>Eubrachyura</taxon>
        <taxon>Portunoidea</taxon>
        <taxon>Portunidae</taxon>
        <taxon>Portuninae</taxon>
        <taxon>Portunus</taxon>
    </lineage>
</organism>
<evidence type="ECO:0000256" key="2">
    <source>
        <dbReference type="PROSITE-ProRule" id="PRU00035"/>
    </source>
</evidence>
<dbReference type="GO" id="GO:0090535">
    <property type="term" value="C:WICH complex"/>
    <property type="evidence" value="ECO:0007669"/>
    <property type="project" value="InterPro"/>
</dbReference>
<dbReference type="PANTHER" id="PTHR46802:SF1">
    <property type="entry name" value="TYROSINE-PROTEIN KINASE BAZ1B"/>
    <property type="match status" value="1"/>
</dbReference>
<feature type="domain" description="Bromo" evidence="3">
    <location>
        <begin position="20"/>
        <end position="79"/>
    </location>
</feature>
<evidence type="ECO:0000259" key="3">
    <source>
        <dbReference type="PROSITE" id="PS50014"/>
    </source>
</evidence>
<dbReference type="Proteomes" id="UP000324222">
    <property type="component" value="Unassembled WGS sequence"/>
</dbReference>
<sequence length="94" mass="10974">MAHRKWHMGHATPLQCERYPVDLDRYPDYSQVIDVPMDLTTVREELSANGYATPQDFAKDMKLIFTNSKNYNTNKRSRVSGCLVKMKDLYINVM</sequence>
<comment type="caution">
    <text evidence="4">The sequence shown here is derived from an EMBL/GenBank/DDBJ whole genome shotgun (WGS) entry which is preliminary data.</text>
</comment>
<evidence type="ECO:0000313" key="5">
    <source>
        <dbReference type="Proteomes" id="UP000324222"/>
    </source>
</evidence>
<dbReference type="SMART" id="SM00297">
    <property type="entry name" value="BROMO"/>
    <property type="match status" value="1"/>
</dbReference>
<dbReference type="OrthoDB" id="10265743at2759"/>
<dbReference type="Pfam" id="PF00439">
    <property type="entry name" value="Bromodomain"/>
    <property type="match status" value="1"/>
</dbReference>
<dbReference type="InterPro" id="IPR001487">
    <property type="entry name" value="Bromodomain"/>
</dbReference>
<dbReference type="AlphaFoldDB" id="A0A5B7JEY7"/>
<dbReference type="InterPro" id="IPR036427">
    <property type="entry name" value="Bromodomain-like_sf"/>
</dbReference>
<dbReference type="PROSITE" id="PS50014">
    <property type="entry name" value="BROMODOMAIN_2"/>
    <property type="match status" value="1"/>
</dbReference>
<dbReference type="GO" id="GO:0006974">
    <property type="term" value="P:DNA damage response"/>
    <property type="evidence" value="ECO:0007669"/>
    <property type="project" value="TreeGrafter"/>
</dbReference>
<dbReference type="Gene3D" id="1.20.920.10">
    <property type="entry name" value="Bromodomain-like"/>
    <property type="match status" value="1"/>
</dbReference>
<protein>
    <submittedName>
        <fullName evidence="4">Bromodomain and WD repeat-containing protein 1</fullName>
    </submittedName>
</protein>
<keyword evidence="1 2" id="KW-0103">Bromodomain</keyword>
<gene>
    <name evidence="4" type="primary">Brwd1</name>
    <name evidence="4" type="ORF">E2C01_089956</name>
</gene>
<dbReference type="GO" id="GO:0140801">
    <property type="term" value="F:histone H2AXY142 kinase activity"/>
    <property type="evidence" value="ECO:0007669"/>
    <property type="project" value="InterPro"/>
</dbReference>
<dbReference type="PRINTS" id="PR00503">
    <property type="entry name" value="BROMODOMAIN"/>
</dbReference>
<accession>A0A5B7JEY7</accession>
<proteinExistence type="predicted"/>
<dbReference type="GO" id="GO:0042393">
    <property type="term" value="F:histone binding"/>
    <property type="evidence" value="ECO:0007669"/>
    <property type="project" value="TreeGrafter"/>
</dbReference>
<dbReference type="EMBL" id="VSRR010099824">
    <property type="protein sequence ID" value="MPC94772.1"/>
    <property type="molecule type" value="Genomic_DNA"/>
</dbReference>
<dbReference type="PANTHER" id="PTHR46802">
    <property type="entry name" value="TYROSINE-PROTEIN KINASE BAZ1B"/>
    <property type="match status" value="1"/>
</dbReference>
<dbReference type="InterPro" id="IPR047174">
    <property type="entry name" value="BAZ1B"/>
</dbReference>